<evidence type="ECO:0000256" key="2">
    <source>
        <dbReference type="ARBA" id="ARBA00022801"/>
    </source>
</evidence>
<evidence type="ECO:0000313" key="7">
    <source>
        <dbReference type="EMBL" id="MBJ7601245.1"/>
    </source>
</evidence>
<dbReference type="GO" id="GO:0008240">
    <property type="term" value="F:tripeptidyl-peptidase activity"/>
    <property type="evidence" value="ECO:0007669"/>
    <property type="project" value="TreeGrafter"/>
</dbReference>
<dbReference type="AlphaFoldDB" id="A0A934KFL8"/>
<dbReference type="InterPro" id="IPR000209">
    <property type="entry name" value="Peptidase_S8/S53_dom"/>
</dbReference>
<name>A0A934KFL8_9BACT</name>
<dbReference type="GO" id="GO:0006508">
    <property type="term" value="P:proteolysis"/>
    <property type="evidence" value="ECO:0007669"/>
    <property type="project" value="UniProtKB-KW"/>
</dbReference>
<dbReference type="Gene3D" id="3.40.50.200">
    <property type="entry name" value="Peptidase S8/S53 domain"/>
    <property type="match status" value="1"/>
</dbReference>
<proteinExistence type="predicted"/>
<feature type="region of interest" description="Disordered" evidence="4">
    <location>
        <begin position="530"/>
        <end position="552"/>
    </location>
</feature>
<dbReference type="PROSITE" id="PS00138">
    <property type="entry name" value="SUBTILASE_SER"/>
    <property type="match status" value="1"/>
</dbReference>
<dbReference type="CDD" id="cd04056">
    <property type="entry name" value="Peptidases_S53"/>
    <property type="match status" value="1"/>
</dbReference>
<gene>
    <name evidence="7" type="ORF">JF922_24630</name>
</gene>
<dbReference type="Proteomes" id="UP000612893">
    <property type="component" value="Unassembled WGS sequence"/>
</dbReference>
<keyword evidence="8" id="KW-1185">Reference proteome</keyword>
<dbReference type="Gene3D" id="2.60.40.10">
    <property type="entry name" value="Immunoglobulins"/>
    <property type="match status" value="1"/>
</dbReference>
<dbReference type="InterPro" id="IPR036852">
    <property type="entry name" value="Peptidase_S8/S53_dom_sf"/>
</dbReference>
<comment type="caution">
    <text evidence="7">The sequence shown here is derived from an EMBL/GenBank/DDBJ whole genome shotgun (WGS) entry which is preliminary data.</text>
</comment>
<feature type="compositionally biased region" description="Pro residues" evidence="4">
    <location>
        <begin position="543"/>
        <end position="552"/>
    </location>
</feature>
<dbReference type="InterPro" id="IPR032109">
    <property type="entry name" value="Big_3_5"/>
</dbReference>
<accession>A0A934KFL8</accession>
<dbReference type="PANTHER" id="PTHR14218:SF15">
    <property type="entry name" value="TRIPEPTIDYL-PEPTIDASE 1"/>
    <property type="match status" value="1"/>
</dbReference>
<dbReference type="SUPFAM" id="SSF52743">
    <property type="entry name" value="Subtilisin-like"/>
    <property type="match status" value="1"/>
</dbReference>
<feature type="chain" id="PRO_5036767240" evidence="5">
    <location>
        <begin position="28"/>
        <end position="552"/>
    </location>
</feature>
<evidence type="ECO:0000256" key="3">
    <source>
        <dbReference type="ARBA" id="ARBA00022825"/>
    </source>
</evidence>
<dbReference type="InterPro" id="IPR023828">
    <property type="entry name" value="Peptidase_S8_Ser-AS"/>
</dbReference>
<evidence type="ECO:0000256" key="5">
    <source>
        <dbReference type="SAM" id="SignalP"/>
    </source>
</evidence>
<dbReference type="Pfam" id="PF16640">
    <property type="entry name" value="Big_3_5"/>
    <property type="match status" value="1"/>
</dbReference>
<dbReference type="PROSITE" id="PS51695">
    <property type="entry name" value="SEDOLISIN"/>
    <property type="match status" value="1"/>
</dbReference>
<sequence length="552" mass="56373">MLVRGRLPCTILLFAALLVTGTPSLSAAAAAPLKVQAASPPDHPIEHRPGGSSGQPHGYIPCDLYNAYHLNGTALDGTGVTIAIIDWYLQPSIRSDLRAFDQAFGLPNPPSFDVVFPFGRPTQTDTSDETALDVEWAHAMAPGARIVLVETNLDEGIFNAIRYSAQALNADVVSMSWGTGELGFSRQELQQRDQLMVPLTGNGHPVTYLAAAMDTGFQNATRSAPVPPVSGTAWPAAAPGAIGVGGTSLAPSAFGRSSFPASHTGCSGADPATAGVTQQNETVWGNQCSVPTGNPCGGTGGGPSTFDSRPAWQTTSFSKRTIPDLSMLADPETGVAVYSFGAWVNGLIGGTSLATPMWAGIVARLDQKRHSIGLPSLGVSQSWSWPYAAPSQALNDIVTGSSPAYPNDPCPASLGEMNCAAHAGYDLSTGRGSPSLQALLSALAKPTTLRLSSSSAAGLTAGETLQLTARVSQALGDPAGSVRFSLDGRAAGGAVVLSSDQAGMDLTIQDAGPHTVTAAFTTDPGDPVFGASQGSLALTVSPAPEPPSTGGG</sequence>
<evidence type="ECO:0000256" key="1">
    <source>
        <dbReference type="ARBA" id="ARBA00022670"/>
    </source>
</evidence>
<dbReference type="InterPro" id="IPR050819">
    <property type="entry name" value="Tripeptidyl-peptidase_I"/>
</dbReference>
<keyword evidence="2" id="KW-0378">Hydrolase</keyword>
<reference evidence="7" key="1">
    <citation type="submission" date="2020-10" db="EMBL/GenBank/DDBJ databases">
        <title>Ca. Dormibacterota MAGs.</title>
        <authorList>
            <person name="Montgomery K."/>
        </authorList>
    </citation>
    <scope>NUCLEOTIDE SEQUENCE [LARGE SCALE GENOMIC DNA]</scope>
    <source>
        <strain evidence="7">SC8812_S17_10</strain>
    </source>
</reference>
<evidence type="ECO:0000256" key="4">
    <source>
        <dbReference type="SAM" id="MobiDB-lite"/>
    </source>
</evidence>
<dbReference type="InterPro" id="IPR030400">
    <property type="entry name" value="Sedolisin_dom"/>
</dbReference>
<dbReference type="GO" id="GO:0004252">
    <property type="term" value="F:serine-type endopeptidase activity"/>
    <property type="evidence" value="ECO:0007669"/>
    <property type="project" value="InterPro"/>
</dbReference>
<feature type="signal peptide" evidence="5">
    <location>
        <begin position="1"/>
        <end position="27"/>
    </location>
</feature>
<keyword evidence="1" id="KW-0645">Protease</keyword>
<protein>
    <submittedName>
        <fullName evidence="7">Ig-like domain repeat protein</fullName>
    </submittedName>
</protein>
<organism evidence="7 8">
    <name type="scientific">Candidatus Nephthysia bennettiae</name>
    <dbReference type="NCBI Taxonomy" id="3127016"/>
    <lineage>
        <taxon>Bacteria</taxon>
        <taxon>Bacillati</taxon>
        <taxon>Candidatus Dormiibacterota</taxon>
        <taxon>Candidatus Dormibacteria</taxon>
        <taxon>Candidatus Dormibacterales</taxon>
        <taxon>Candidatus Dormibacteraceae</taxon>
        <taxon>Candidatus Nephthysia</taxon>
    </lineage>
</organism>
<evidence type="ECO:0000259" key="6">
    <source>
        <dbReference type="PROSITE" id="PS51695"/>
    </source>
</evidence>
<feature type="domain" description="Peptidase S53" evidence="6">
    <location>
        <begin position="55"/>
        <end position="446"/>
    </location>
</feature>
<keyword evidence="5" id="KW-0732">Signal</keyword>
<evidence type="ECO:0000313" key="8">
    <source>
        <dbReference type="Proteomes" id="UP000612893"/>
    </source>
</evidence>
<dbReference type="Pfam" id="PF00082">
    <property type="entry name" value="Peptidase_S8"/>
    <property type="match status" value="1"/>
</dbReference>
<dbReference type="InterPro" id="IPR013783">
    <property type="entry name" value="Ig-like_fold"/>
</dbReference>
<dbReference type="PANTHER" id="PTHR14218">
    <property type="entry name" value="PROTEASE S8 TRIPEPTIDYL PEPTIDASE I CLN2"/>
    <property type="match status" value="1"/>
</dbReference>
<dbReference type="RefSeq" id="WP_338205412.1">
    <property type="nucleotide sequence ID" value="NZ_JAEKNR010000240.1"/>
</dbReference>
<dbReference type="EMBL" id="JAEKNR010000240">
    <property type="protein sequence ID" value="MBJ7601245.1"/>
    <property type="molecule type" value="Genomic_DNA"/>
</dbReference>
<keyword evidence="3" id="KW-0720">Serine protease</keyword>